<gene>
    <name evidence="2" type="ORF">CC80DRAFT_539821</name>
</gene>
<reference evidence="2" key="1">
    <citation type="journal article" date="2020" name="Stud. Mycol.">
        <title>101 Dothideomycetes genomes: a test case for predicting lifestyles and emergence of pathogens.</title>
        <authorList>
            <person name="Haridas S."/>
            <person name="Albert R."/>
            <person name="Binder M."/>
            <person name="Bloem J."/>
            <person name="Labutti K."/>
            <person name="Salamov A."/>
            <person name="Andreopoulos B."/>
            <person name="Baker S."/>
            <person name="Barry K."/>
            <person name="Bills G."/>
            <person name="Bluhm B."/>
            <person name="Cannon C."/>
            <person name="Castanera R."/>
            <person name="Culley D."/>
            <person name="Daum C."/>
            <person name="Ezra D."/>
            <person name="Gonzalez J."/>
            <person name="Henrissat B."/>
            <person name="Kuo A."/>
            <person name="Liang C."/>
            <person name="Lipzen A."/>
            <person name="Lutzoni F."/>
            <person name="Magnuson J."/>
            <person name="Mondo S."/>
            <person name="Nolan M."/>
            <person name="Ohm R."/>
            <person name="Pangilinan J."/>
            <person name="Park H.-J."/>
            <person name="Ramirez L."/>
            <person name="Alfaro M."/>
            <person name="Sun H."/>
            <person name="Tritt A."/>
            <person name="Yoshinaga Y."/>
            <person name="Zwiers L.-H."/>
            <person name="Turgeon B."/>
            <person name="Goodwin S."/>
            <person name="Spatafora J."/>
            <person name="Crous P."/>
            <person name="Grigoriev I."/>
        </authorList>
    </citation>
    <scope>NUCLEOTIDE SEQUENCE</scope>
    <source>
        <strain evidence="2">CBS 675.92</strain>
    </source>
</reference>
<dbReference type="Proteomes" id="UP000800035">
    <property type="component" value="Unassembled WGS sequence"/>
</dbReference>
<name>A0A6A5TMM7_9PLEO</name>
<evidence type="ECO:0000313" key="3">
    <source>
        <dbReference type="Proteomes" id="UP000800035"/>
    </source>
</evidence>
<evidence type="ECO:0000256" key="1">
    <source>
        <dbReference type="SAM" id="MobiDB-lite"/>
    </source>
</evidence>
<organism evidence="2 3">
    <name type="scientific">Byssothecium circinans</name>
    <dbReference type="NCBI Taxonomy" id="147558"/>
    <lineage>
        <taxon>Eukaryota</taxon>
        <taxon>Fungi</taxon>
        <taxon>Dikarya</taxon>
        <taxon>Ascomycota</taxon>
        <taxon>Pezizomycotina</taxon>
        <taxon>Dothideomycetes</taxon>
        <taxon>Pleosporomycetidae</taxon>
        <taxon>Pleosporales</taxon>
        <taxon>Massarineae</taxon>
        <taxon>Massarinaceae</taxon>
        <taxon>Byssothecium</taxon>
    </lineage>
</organism>
<proteinExistence type="predicted"/>
<protein>
    <recommendedName>
        <fullName evidence="4">F-box domain-containing protein</fullName>
    </recommendedName>
</protein>
<dbReference type="OrthoDB" id="4133832at2759"/>
<sequence>MKRKPSLQDTIERSPRRRKLVGNKPAAIGFLNLPSELRNQIYKYALEDMASTLITRPLLRGRKRRSVPSTEPNSENAPVSPHTSIPHLGLAQTCRKTRSEFRNWWLASQVIDIKFIEEWMKCFVRQPKQKEQESYAQFQESVGDLTIRVTKPANKNILSLLRLKAFQSDLKVTLQGDEGAEEMLPLLSAVIENRNPVWQCLIQSGKVVQARLERPTWYYCVISVVVRDKCAEDWMASGLLHPDPVVLEKFGLNLPRLCVRLSVCYC</sequence>
<feature type="region of interest" description="Disordered" evidence="1">
    <location>
        <begin position="61"/>
        <end position="85"/>
    </location>
</feature>
<feature type="compositionally biased region" description="Polar residues" evidence="1">
    <location>
        <begin position="67"/>
        <end position="83"/>
    </location>
</feature>
<evidence type="ECO:0008006" key="4">
    <source>
        <dbReference type="Google" id="ProtNLM"/>
    </source>
</evidence>
<keyword evidence="3" id="KW-1185">Reference proteome</keyword>
<dbReference type="AlphaFoldDB" id="A0A6A5TMM7"/>
<evidence type="ECO:0000313" key="2">
    <source>
        <dbReference type="EMBL" id="KAF1950177.1"/>
    </source>
</evidence>
<dbReference type="EMBL" id="ML977028">
    <property type="protein sequence ID" value="KAF1950177.1"/>
    <property type="molecule type" value="Genomic_DNA"/>
</dbReference>
<accession>A0A6A5TMM7</accession>